<accession>A0A9D4EVS9</accession>
<evidence type="ECO:0000256" key="1">
    <source>
        <dbReference type="SAM" id="SignalP"/>
    </source>
</evidence>
<proteinExistence type="predicted"/>
<name>A0A9D4EVS9_DREPO</name>
<comment type="caution">
    <text evidence="2">The sequence shown here is derived from an EMBL/GenBank/DDBJ whole genome shotgun (WGS) entry which is preliminary data.</text>
</comment>
<keyword evidence="3" id="KW-1185">Reference proteome</keyword>
<reference evidence="2" key="1">
    <citation type="journal article" date="2019" name="bioRxiv">
        <title>The Genome of the Zebra Mussel, Dreissena polymorpha: A Resource for Invasive Species Research.</title>
        <authorList>
            <person name="McCartney M.A."/>
            <person name="Auch B."/>
            <person name="Kono T."/>
            <person name="Mallez S."/>
            <person name="Zhang Y."/>
            <person name="Obille A."/>
            <person name="Becker A."/>
            <person name="Abrahante J.E."/>
            <person name="Garbe J."/>
            <person name="Badalamenti J.P."/>
            <person name="Herman A."/>
            <person name="Mangelson H."/>
            <person name="Liachko I."/>
            <person name="Sullivan S."/>
            <person name="Sone E.D."/>
            <person name="Koren S."/>
            <person name="Silverstein K.A.T."/>
            <person name="Beckman K.B."/>
            <person name="Gohl D.M."/>
        </authorList>
    </citation>
    <scope>NUCLEOTIDE SEQUENCE</scope>
    <source>
        <strain evidence="2">Duluth1</strain>
        <tissue evidence="2">Whole animal</tissue>
    </source>
</reference>
<organism evidence="2 3">
    <name type="scientific">Dreissena polymorpha</name>
    <name type="common">Zebra mussel</name>
    <name type="synonym">Mytilus polymorpha</name>
    <dbReference type="NCBI Taxonomy" id="45954"/>
    <lineage>
        <taxon>Eukaryota</taxon>
        <taxon>Metazoa</taxon>
        <taxon>Spiralia</taxon>
        <taxon>Lophotrochozoa</taxon>
        <taxon>Mollusca</taxon>
        <taxon>Bivalvia</taxon>
        <taxon>Autobranchia</taxon>
        <taxon>Heteroconchia</taxon>
        <taxon>Euheterodonta</taxon>
        <taxon>Imparidentia</taxon>
        <taxon>Neoheterodontei</taxon>
        <taxon>Myida</taxon>
        <taxon>Dreissenoidea</taxon>
        <taxon>Dreissenidae</taxon>
        <taxon>Dreissena</taxon>
    </lineage>
</organism>
<gene>
    <name evidence="2" type="ORF">DPMN_164875</name>
</gene>
<dbReference type="Proteomes" id="UP000828390">
    <property type="component" value="Unassembled WGS sequence"/>
</dbReference>
<reference evidence="2" key="2">
    <citation type="submission" date="2020-11" db="EMBL/GenBank/DDBJ databases">
        <authorList>
            <person name="McCartney M.A."/>
            <person name="Auch B."/>
            <person name="Kono T."/>
            <person name="Mallez S."/>
            <person name="Becker A."/>
            <person name="Gohl D.M."/>
            <person name="Silverstein K.A.T."/>
            <person name="Koren S."/>
            <person name="Bechman K.B."/>
            <person name="Herman A."/>
            <person name="Abrahante J.E."/>
            <person name="Garbe J."/>
        </authorList>
    </citation>
    <scope>NUCLEOTIDE SEQUENCE</scope>
    <source>
        <strain evidence="2">Duluth1</strain>
        <tissue evidence="2">Whole animal</tissue>
    </source>
</reference>
<protein>
    <submittedName>
        <fullName evidence="2">Uncharacterized protein</fullName>
    </submittedName>
</protein>
<feature type="signal peptide" evidence="1">
    <location>
        <begin position="1"/>
        <end position="22"/>
    </location>
</feature>
<evidence type="ECO:0000313" key="3">
    <source>
        <dbReference type="Proteomes" id="UP000828390"/>
    </source>
</evidence>
<keyword evidence="1" id="KW-0732">Signal</keyword>
<dbReference type="AlphaFoldDB" id="A0A9D4EVS9"/>
<dbReference type="EMBL" id="JAIWYP010000008">
    <property type="protein sequence ID" value="KAH3786766.1"/>
    <property type="molecule type" value="Genomic_DNA"/>
</dbReference>
<feature type="chain" id="PRO_5039482683" evidence="1">
    <location>
        <begin position="23"/>
        <end position="126"/>
    </location>
</feature>
<evidence type="ECO:0000313" key="2">
    <source>
        <dbReference type="EMBL" id="KAH3786766.1"/>
    </source>
</evidence>
<sequence>MDTDYLIHFCYLLALLISKVHLIESCVYIVESRRVIEMRNLPEPEHMPVQVHLIEQPFGVCEIPAPLRDRWMLVTEDKERIRIRSHSMTVRYPHVSNTTKVKYRCLESKGTHSCSGETLFCLHKRD</sequence>